<keyword evidence="6 9" id="KW-0472">Membrane</keyword>
<evidence type="ECO:0000256" key="1">
    <source>
        <dbReference type="ARBA" id="ARBA00004141"/>
    </source>
</evidence>
<evidence type="ECO:0000256" key="2">
    <source>
        <dbReference type="ARBA" id="ARBA00022448"/>
    </source>
</evidence>
<dbReference type="GO" id="GO:0015271">
    <property type="term" value="F:outward rectifier potassium channel activity"/>
    <property type="evidence" value="ECO:0007669"/>
    <property type="project" value="TreeGrafter"/>
</dbReference>
<feature type="transmembrane region" description="Helical" evidence="9">
    <location>
        <begin position="132"/>
        <end position="155"/>
    </location>
</feature>
<protein>
    <recommendedName>
        <fullName evidence="10">Potassium channel domain-containing protein</fullName>
    </recommendedName>
</protein>
<accession>A0A8S0XUH9</accession>
<reference evidence="11 12" key="1">
    <citation type="submission" date="2020-01" db="EMBL/GenBank/DDBJ databases">
        <authorList>
            <person name="Gupta K D."/>
        </authorList>
    </citation>
    <scope>NUCLEOTIDE SEQUENCE [LARGE SCALE GENOMIC DNA]</scope>
</reference>
<feature type="compositionally biased region" description="Basic residues" evidence="8">
    <location>
        <begin position="56"/>
        <end position="70"/>
    </location>
</feature>
<evidence type="ECO:0000256" key="3">
    <source>
        <dbReference type="ARBA" id="ARBA00022692"/>
    </source>
</evidence>
<organism evidence="11 12">
    <name type="scientific">Cyclocybe aegerita</name>
    <name type="common">Black poplar mushroom</name>
    <name type="synonym">Agrocybe aegerita</name>
    <dbReference type="NCBI Taxonomy" id="1973307"/>
    <lineage>
        <taxon>Eukaryota</taxon>
        <taxon>Fungi</taxon>
        <taxon>Dikarya</taxon>
        <taxon>Basidiomycota</taxon>
        <taxon>Agaricomycotina</taxon>
        <taxon>Agaricomycetes</taxon>
        <taxon>Agaricomycetidae</taxon>
        <taxon>Agaricales</taxon>
        <taxon>Agaricineae</taxon>
        <taxon>Bolbitiaceae</taxon>
        <taxon>Cyclocybe</taxon>
    </lineage>
</organism>
<keyword evidence="4 9" id="KW-1133">Transmembrane helix</keyword>
<gene>
    <name evidence="11" type="ORF">AAE3_LOCUS8291</name>
</gene>
<feature type="compositionally biased region" description="Polar residues" evidence="8">
    <location>
        <begin position="712"/>
        <end position="730"/>
    </location>
</feature>
<dbReference type="GO" id="GO:0005886">
    <property type="term" value="C:plasma membrane"/>
    <property type="evidence" value="ECO:0007669"/>
    <property type="project" value="TreeGrafter"/>
</dbReference>
<dbReference type="PANTHER" id="PTHR11003:SF301">
    <property type="entry name" value="POTASSIUM CHANNEL PROTEIN"/>
    <property type="match status" value="1"/>
</dbReference>
<feature type="compositionally biased region" description="Basic and acidic residues" evidence="8">
    <location>
        <begin position="29"/>
        <end position="47"/>
    </location>
</feature>
<dbReference type="Proteomes" id="UP000467700">
    <property type="component" value="Unassembled WGS sequence"/>
</dbReference>
<keyword evidence="5" id="KW-0406">Ion transport</keyword>
<dbReference type="Pfam" id="PF07885">
    <property type="entry name" value="Ion_trans_2"/>
    <property type="match status" value="2"/>
</dbReference>
<proteinExistence type="predicted"/>
<evidence type="ECO:0000256" key="9">
    <source>
        <dbReference type="SAM" id="Phobius"/>
    </source>
</evidence>
<feature type="transmembrane region" description="Helical" evidence="9">
    <location>
        <begin position="433"/>
        <end position="456"/>
    </location>
</feature>
<evidence type="ECO:0000256" key="5">
    <source>
        <dbReference type="ARBA" id="ARBA00023065"/>
    </source>
</evidence>
<evidence type="ECO:0000256" key="7">
    <source>
        <dbReference type="ARBA" id="ARBA00023303"/>
    </source>
</evidence>
<feature type="domain" description="Potassium channel" evidence="10">
    <location>
        <begin position="443"/>
        <end position="519"/>
    </location>
</feature>
<dbReference type="GO" id="GO:0022841">
    <property type="term" value="F:potassium ion leak channel activity"/>
    <property type="evidence" value="ECO:0007669"/>
    <property type="project" value="TreeGrafter"/>
</dbReference>
<evidence type="ECO:0000313" key="11">
    <source>
        <dbReference type="EMBL" id="CAA7266091.1"/>
    </source>
</evidence>
<feature type="region of interest" description="Disordered" evidence="8">
    <location>
        <begin position="689"/>
        <end position="757"/>
    </location>
</feature>
<keyword evidence="2" id="KW-0813">Transport</keyword>
<dbReference type="PANTHER" id="PTHR11003">
    <property type="entry name" value="POTASSIUM CHANNEL, SUBFAMILY K"/>
    <property type="match status" value="1"/>
</dbReference>
<keyword evidence="7" id="KW-0407">Ion channel</keyword>
<dbReference type="OrthoDB" id="297496at2759"/>
<dbReference type="AlphaFoldDB" id="A0A8S0XUH9"/>
<comment type="caution">
    <text evidence="11">The sequence shown here is derived from an EMBL/GenBank/DDBJ whole genome shotgun (WGS) entry which is preliminary data.</text>
</comment>
<dbReference type="InterPro" id="IPR013099">
    <property type="entry name" value="K_chnl_dom"/>
</dbReference>
<feature type="region of interest" description="Disordered" evidence="8">
    <location>
        <begin position="1"/>
        <end position="75"/>
    </location>
</feature>
<feature type="transmembrane region" description="Helical" evidence="9">
    <location>
        <begin position="167"/>
        <end position="185"/>
    </location>
</feature>
<dbReference type="InterPro" id="IPR003280">
    <property type="entry name" value="2pore_dom_K_chnl"/>
</dbReference>
<feature type="region of interest" description="Disordered" evidence="8">
    <location>
        <begin position="540"/>
        <end position="618"/>
    </location>
</feature>
<dbReference type="SUPFAM" id="SSF81324">
    <property type="entry name" value="Voltage-gated potassium channels"/>
    <property type="match status" value="2"/>
</dbReference>
<keyword evidence="3 9" id="KW-0812">Transmembrane</keyword>
<dbReference type="EMBL" id="CACVBS010000052">
    <property type="protein sequence ID" value="CAA7266091.1"/>
    <property type="molecule type" value="Genomic_DNA"/>
</dbReference>
<feature type="transmembrane region" description="Helical" evidence="9">
    <location>
        <begin position="307"/>
        <end position="330"/>
    </location>
</feature>
<dbReference type="Gene3D" id="1.10.287.70">
    <property type="match status" value="2"/>
</dbReference>
<feature type="transmembrane region" description="Helical" evidence="9">
    <location>
        <begin position="253"/>
        <end position="271"/>
    </location>
</feature>
<feature type="domain" description="Potassium channel" evidence="10">
    <location>
        <begin position="258"/>
        <end position="326"/>
    </location>
</feature>
<sequence length="813" mass="92046">MNDPGLEVSIQVSEDTIQRRAPPKRQVRRKEAPPHLDELGEHGRDPLEAATPSVTKKPHKIHHSHPRRRRQIYEDEEESSIYQPTHWWVASTTFPLIAGTFGPIANLFSVCALAQSWRIRILDGSRVPDPPWLIACNTCSLAFALIANIVLLFNFARRIPYSRAQPITISLWYLSCILLIVPIGLTHDSDIYIEAPSIMTHSQAYYYGLISGILYFTISTLLLLSTIGAVIFKAYPASFSTLTPAQRTLMLQTVSFSLYLALGAGIIFSSIEDWGFADGVYWADYTLLTIGLGTDFPLTTTLGRMLLIPYAAFGITLVGLVVSSVRGLMLERAKAKVARRHLGKEREKWKENIRERRQLADIAASTMVSTLPRSVLQDQRERLHNRRLMKLPQQLSKHVSEPLKPEDQYGPWHRAEFELMRFIEAHAESAERYIALGASFLVILIVWFVGSVIFWVCEHRTQGWTYPESIYFTYTTLLTIGYGDFYPNSPAGKPFFVVWSLISVPAMTVLISNMGDTVVKWVQDATLWASRWTILPEWTGPKGQEKRMDRSKAHRIDGRGNPSLDQVPESAASTAVGDPTDKTTSHMHTTETLQRFPPKKHRKHRHEPNDARRPNNNNMDILEHDVEKLGGAVARFEEGEGRSSSLAAQISREISHLAKDLRANPPRKYSWEEWERWLHMLGEREGAVGRVAEGENEEERERRERLSPVPILNSTPNERLPSPTTANSHAPTLIPPSANGDASVAKAKQSSVVQAADDAEHGTDWHWTWLGDHGPLFSRLTETEWLIEKFCFRLEEVLEDEIKEARRGNKAKS</sequence>
<feature type="compositionally biased region" description="Basic residues" evidence="8">
    <location>
        <begin position="597"/>
        <end position="606"/>
    </location>
</feature>
<keyword evidence="12" id="KW-1185">Reference proteome</keyword>
<evidence type="ECO:0000313" key="12">
    <source>
        <dbReference type="Proteomes" id="UP000467700"/>
    </source>
</evidence>
<comment type="subcellular location">
    <subcellularLocation>
        <location evidence="1">Membrane</location>
        <topology evidence="1">Multi-pass membrane protein</topology>
    </subcellularLocation>
</comment>
<evidence type="ECO:0000256" key="4">
    <source>
        <dbReference type="ARBA" id="ARBA00022989"/>
    </source>
</evidence>
<evidence type="ECO:0000256" key="8">
    <source>
        <dbReference type="SAM" id="MobiDB-lite"/>
    </source>
</evidence>
<feature type="compositionally biased region" description="Basic and acidic residues" evidence="8">
    <location>
        <begin position="543"/>
        <end position="558"/>
    </location>
</feature>
<evidence type="ECO:0000256" key="6">
    <source>
        <dbReference type="ARBA" id="ARBA00023136"/>
    </source>
</evidence>
<dbReference type="GO" id="GO:0030322">
    <property type="term" value="P:stabilization of membrane potential"/>
    <property type="evidence" value="ECO:0007669"/>
    <property type="project" value="TreeGrafter"/>
</dbReference>
<evidence type="ECO:0000259" key="10">
    <source>
        <dbReference type="Pfam" id="PF07885"/>
    </source>
</evidence>
<feature type="transmembrane region" description="Helical" evidence="9">
    <location>
        <begin position="205"/>
        <end position="232"/>
    </location>
</feature>
<name>A0A8S0XUH9_CYCAE</name>